<organism evidence="5 6">
    <name type="scientific">Pararcticibacter amylolyticus</name>
    <dbReference type="NCBI Taxonomy" id="2173175"/>
    <lineage>
        <taxon>Bacteria</taxon>
        <taxon>Pseudomonadati</taxon>
        <taxon>Bacteroidota</taxon>
        <taxon>Sphingobacteriia</taxon>
        <taxon>Sphingobacteriales</taxon>
        <taxon>Sphingobacteriaceae</taxon>
        <taxon>Pararcticibacter</taxon>
    </lineage>
</organism>
<dbReference type="GO" id="GO:0043565">
    <property type="term" value="F:sequence-specific DNA binding"/>
    <property type="evidence" value="ECO:0007669"/>
    <property type="project" value="InterPro"/>
</dbReference>
<dbReference type="InterPro" id="IPR014710">
    <property type="entry name" value="RmlC-like_jellyroll"/>
</dbReference>
<sequence>MKPQLLHVNKDLDYSFSSRRDTLPDINSRWHYHPEVELIYIRKGTGNQFVGDNITPFSHGNLVLIGPDLPHCWQFDDCYFNPGSGAGKVDVYVVHFNKYFWGETFLNLPENRDLKSVLDRSKWGIQLNGDTGAIGDLIEQIVHASGARKIMLLMEALLRISHSPDCRQLASLGFQYNFQDAEKDRITAIYNYSITNFQKKITLEEIASVANISPSFFCKYFKSRSRKTYSDFLNELRVGHACKLLIGNTYNVKEVCFQSGFYNQASFYRYFKKVTGKSPVDYQRTAKHFDAPHEVKEAGMVVL</sequence>
<dbReference type="CDD" id="cd06976">
    <property type="entry name" value="cupin_MtlR-like_N"/>
    <property type="match status" value="1"/>
</dbReference>
<dbReference type="AlphaFoldDB" id="A0A2U2PAP1"/>
<comment type="caution">
    <text evidence="5">The sequence shown here is derived from an EMBL/GenBank/DDBJ whole genome shotgun (WGS) entry which is preliminary data.</text>
</comment>
<dbReference type="PROSITE" id="PS00041">
    <property type="entry name" value="HTH_ARAC_FAMILY_1"/>
    <property type="match status" value="1"/>
</dbReference>
<dbReference type="OrthoDB" id="9787988at2"/>
<evidence type="ECO:0000256" key="2">
    <source>
        <dbReference type="ARBA" id="ARBA00023125"/>
    </source>
</evidence>
<dbReference type="RefSeq" id="WP_109418080.1">
    <property type="nucleotide sequence ID" value="NZ_QEAS01000026.1"/>
</dbReference>
<keyword evidence="1" id="KW-0805">Transcription regulation</keyword>
<dbReference type="InterPro" id="IPR018062">
    <property type="entry name" value="HTH_AraC-typ_CS"/>
</dbReference>
<keyword evidence="6" id="KW-1185">Reference proteome</keyword>
<evidence type="ECO:0000313" key="6">
    <source>
        <dbReference type="Proteomes" id="UP000245647"/>
    </source>
</evidence>
<evidence type="ECO:0000256" key="1">
    <source>
        <dbReference type="ARBA" id="ARBA00023015"/>
    </source>
</evidence>
<dbReference type="SMART" id="SM00342">
    <property type="entry name" value="HTH_ARAC"/>
    <property type="match status" value="1"/>
</dbReference>
<gene>
    <name evidence="5" type="ORF">DDR33_22625</name>
</gene>
<evidence type="ECO:0000259" key="4">
    <source>
        <dbReference type="PROSITE" id="PS01124"/>
    </source>
</evidence>
<proteinExistence type="predicted"/>
<reference evidence="5 6" key="1">
    <citation type="submission" date="2018-04" db="EMBL/GenBank/DDBJ databases">
        <title>Pedobacter chongqingensis sp. nov., isolated from a rottenly hemp rope.</title>
        <authorList>
            <person name="Cai Y."/>
        </authorList>
    </citation>
    <scope>NUCLEOTIDE SEQUENCE [LARGE SCALE GENOMIC DNA]</scope>
    <source>
        <strain evidence="5 6">FJ4-8</strain>
    </source>
</reference>
<dbReference type="Gene3D" id="1.10.10.60">
    <property type="entry name" value="Homeodomain-like"/>
    <property type="match status" value="2"/>
</dbReference>
<keyword evidence="2" id="KW-0238">DNA-binding</keyword>
<dbReference type="SUPFAM" id="SSF46689">
    <property type="entry name" value="Homeodomain-like"/>
    <property type="match status" value="2"/>
</dbReference>
<dbReference type="SUPFAM" id="SSF51182">
    <property type="entry name" value="RmlC-like cupins"/>
    <property type="match status" value="1"/>
</dbReference>
<dbReference type="Proteomes" id="UP000245647">
    <property type="component" value="Unassembled WGS sequence"/>
</dbReference>
<dbReference type="PANTHER" id="PTHR43280:SF2">
    <property type="entry name" value="HTH-TYPE TRANSCRIPTIONAL REGULATOR EXSA"/>
    <property type="match status" value="1"/>
</dbReference>
<dbReference type="InterPro" id="IPR003313">
    <property type="entry name" value="AraC-bd"/>
</dbReference>
<accession>A0A2U2PAP1</accession>
<dbReference type="PROSITE" id="PS01124">
    <property type="entry name" value="HTH_ARAC_FAMILY_2"/>
    <property type="match status" value="1"/>
</dbReference>
<dbReference type="EMBL" id="QEAS01000026">
    <property type="protein sequence ID" value="PWG78364.1"/>
    <property type="molecule type" value="Genomic_DNA"/>
</dbReference>
<evidence type="ECO:0000256" key="3">
    <source>
        <dbReference type="ARBA" id="ARBA00023163"/>
    </source>
</evidence>
<dbReference type="InterPro" id="IPR009057">
    <property type="entry name" value="Homeodomain-like_sf"/>
</dbReference>
<dbReference type="Pfam" id="PF12833">
    <property type="entry name" value="HTH_18"/>
    <property type="match status" value="1"/>
</dbReference>
<dbReference type="Gene3D" id="2.60.120.10">
    <property type="entry name" value="Jelly Rolls"/>
    <property type="match status" value="1"/>
</dbReference>
<keyword evidence="3" id="KW-0804">Transcription</keyword>
<dbReference type="GO" id="GO:0003700">
    <property type="term" value="F:DNA-binding transcription factor activity"/>
    <property type="evidence" value="ECO:0007669"/>
    <property type="project" value="InterPro"/>
</dbReference>
<name>A0A2U2PAP1_9SPHI</name>
<dbReference type="Pfam" id="PF02311">
    <property type="entry name" value="AraC_binding"/>
    <property type="match status" value="1"/>
</dbReference>
<dbReference type="InterPro" id="IPR011051">
    <property type="entry name" value="RmlC_Cupin_sf"/>
</dbReference>
<feature type="domain" description="HTH araC/xylS-type" evidence="4">
    <location>
        <begin position="187"/>
        <end position="285"/>
    </location>
</feature>
<protein>
    <submittedName>
        <fullName evidence="5">AraC family transcriptional regulator</fullName>
    </submittedName>
</protein>
<dbReference type="InterPro" id="IPR018060">
    <property type="entry name" value="HTH_AraC"/>
</dbReference>
<evidence type="ECO:0000313" key="5">
    <source>
        <dbReference type="EMBL" id="PWG78364.1"/>
    </source>
</evidence>
<dbReference type="PANTHER" id="PTHR43280">
    <property type="entry name" value="ARAC-FAMILY TRANSCRIPTIONAL REGULATOR"/>
    <property type="match status" value="1"/>
</dbReference>